<evidence type="ECO:0000313" key="5">
    <source>
        <dbReference type="Proteomes" id="UP001319200"/>
    </source>
</evidence>
<evidence type="ECO:0000256" key="1">
    <source>
        <dbReference type="ARBA" id="ARBA00023125"/>
    </source>
</evidence>
<protein>
    <submittedName>
        <fullName evidence="4">TetR/AcrR family transcriptional regulator</fullName>
    </submittedName>
</protein>
<dbReference type="EMBL" id="JAHESF010000047">
    <property type="protein sequence ID" value="MBT1700729.1"/>
    <property type="molecule type" value="Genomic_DNA"/>
</dbReference>
<evidence type="ECO:0000259" key="3">
    <source>
        <dbReference type="PROSITE" id="PS50977"/>
    </source>
</evidence>
<proteinExistence type="predicted"/>
<dbReference type="InterPro" id="IPR001647">
    <property type="entry name" value="HTH_TetR"/>
</dbReference>
<evidence type="ECO:0000313" key="4">
    <source>
        <dbReference type="EMBL" id="MBT1700729.1"/>
    </source>
</evidence>
<dbReference type="AlphaFoldDB" id="A0AAP2DSK7"/>
<dbReference type="InterPro" id="IPR036271">
    <property type="entry name" value="Tet_transcr_reg_TetR-rel_C_sf"/>
</dbReference>
<dbReference type="Gene3D" id="1.10.10.60">
    <property type="entry name" value="Homeodomain-like"/>
    <property type="match status" value="1"/>
</dbReference>
<accession>A0AAP2DSK7</accession>
<dbReference type="InterPro" id="IPR023772">
    <property type="entry name" value="DNA-bd_HTH_TetR-type_CS"/>
</dbReference>
<dbReference type="InterPro" id="IPR041474">
    <property type="entry name" value="NicS_C"/>
</dbReference>
<evidence type="ECO:0000256" key="2">
    <source>
        <dbReference type="PROSITE-ProRule" id="PRU00335"/>
    </source>
</evidence>
<gene>
    <name evidence="4" type="ORF">KK083_27815</name>
</gene>
<feature type="domain" description="HTH tetR-type" evidence="3">
    <location>
        <begin position="1"/>
        <end position="60"/>
    </location>
</feature>
<dbReference type="Proteomes" id="UP001319200">
    <property type="component" value="Unassembled WGS sequence"/>
</dbReference>
<dbReference type="Pfam" id="PF00440">
    <property type="entry name" value="TetR_N"/>
    <property type="match status" value="1"/>
</dbReference>
<keyword evidence="5" id="KW-1185">Reference proteome</keyword>
<dbReference type="InterPro" id="IPR009057">
    <property type="entry name" value="Homeodomain-like_sf"/>
</dbReference>
<organism evidence="4 5">
    <name type="scientific">Chryseosolibacter histidini</name>
    <dbReference type="NCBI Taxonomy" id="2782349"/>
    <lineage>
        <taxon>Bacteria</taxon>
        <taxon>Pseudomonadati</taxon>
        <taxon>Bacteroidota</taxon>
        <taxon>Cytophagia</taxon>
        <taxon>Cytophagales</taxon>
        <taxon>Chryseotaleaceae</taxon>
        <taxon>Chryseosolibacter</taxon>
    </lineage>
</organism>
<dbReference type="PANTHER" id="PTHR43479">
    <property type="entry name" value="ACREF/ENVCD OPERON REPRESSOR-RELATED"/>
    <property type="match status" value="1"/>
</dbReference>
<dbReference type="InterPro" id="IPR050624">
    <property type="entry name" value="HTH-type_Tx_Regulator"/>
</dbReference>
<reference evidence="4 5" key="1">
    <citation type="submission" date="2021-05" db="EMBL/GenBank/DDBJ databases">
        <title>A Polyphasic approach of four new species of the genus Ohtaekwangia: Ohtaekwangia histidinii sp. nov., Ohtaekwangia cretensis sp. nov., Ohtaekwangia indiensis sp. nov., Ohtaekwangia reichenbachii sp. nov. from diverse environment.</title>
        <authorList>
            <person name="Octaviana S."/>
        </authorList>
    </citation>
    <scope>NUCLEOTIDE SEQUENCE [LARGE SCALE GENOMIC DNA]</scope>
    <source>
        <strain evidence="4 5">PWU4</strain>
    </source>
</reference>
<feature type="DNA-binding region" description="H-T-H motif" evidence="2">
    <location>
        <begin position="23"/>
        <end position="42"/>
    </location>
</feature>
<dbReference type="PROSITE" id="PS50977">
    <property type="entry name" value="HTH_TETR_2"/>
    <property type="match status" value="1"/>
</dbReference>
<sequence length="194" mass="22595">MTREKILAAAKELFEEKGFDFTTVRDIALKADVNIALINYHFGSKEALLITIVEERANETYIRLTDINKSEADPAVKMQTALETMIDKIFANRKFYQMLHQELSTVHRPEVSEKVIKILKRNRQEIRQIIEEGQRTKVFRDDIDIELTLGTLFGLFHQVTNAGFKFVVKESDAKLKTRLREHSSQLINIFLKRK</sequence>
<dbReference type="PROSITE" id="PS01081">
    <property type="entry name" value="HTH_TETR_1"/>
    <property type="match status" value="1"/>
</dbReference>
<comment type="caution">
    <text evidence="4">The sequence shown here is derived from an EMBL/GenBank/DDBJ whole genome shotgun (WGS) entry which is preliminary data.</text>
</comment>
<dbReference type="PRINTS" id="PR00455">
    <property type="entry name" value="HTHTETR"/>
</dbReference>
<dbReference type="RefSeq" id="WP_317195254.1">
    <property type="nucleotide sequence ID" value="NZ_JAHESF010000047.1"/>
</dbReference>
<dbReference type="SUPFAM" id="SSF48498">
    <property type="entry name" value="Tetracyclin repressor-like, C-terminal domain"/>
    <property type="match status" value="1"/>
</dbReference>
<dbReference type="SUPFAM" id="SSF46689">
    <property type="entry name" value="Homeodomain-like"/>
    <property type="match status" value="1"/>
</dbReference>
<name>A0AAP2DSK7_9BACT</name>
<keyword evidence="1 2" id="KW-0238">DNA-binding</keyword>
<dbReference type="PANTHER" id="PTHR43479:SF11">
    <property type="entry name" value="ACREF_ENVCD OPERON REPRESSOR-RELATED"/>
    <property type="match status" value="1"/>
</dbReference>
<dbReference type="GO" id="GO:0003677">
    <property type="term" value="F:DNA binding"/>
    <property type="evidence" value="ECO:0007669"/>
    <property type="project" value="UniProtKB-UniRule"/>
</dbReference>
<dbReference type="Gene3D" id="1.10.357.10">
    <property type="entry name" value="Tetracycline Repressor, domain 2"/>
    <property type="match status" value="1"/>
</dbReference>
<dbReference type="Pfam" id="PF17938">
    <property type="entry name" value="TetR_C_29"/>
    <property type="match status" value="1"/>
</dbReference>